<reference evidence="2 3" key="1">
    <citation type="journal article" date="2019" name="Int. J. Syst. Evol. Microbiol.">
        <title>The Global Catalogue of Microorganisms (GCM) 10K type strain sequencing project: providing services to taxonomists for standard genome sequencing and annotation.</title>
        <authorList>
            <consortium name="The Broad Institute Genomics Platform"/>
            <consortium name="The Broad Institute Genome Sequencing Center for Infectious Disease"/>
            <person name="Wu L."/>
            <person name="Ma J."/>
        </authorList>
    </citation>
    <scope>NUCLEOTIDE SEQUENCE [LARGE SCALE GENOMIC DNA]</scope>
    <source>
        <strain evidence="2 3">JCM 4788</strain>
    </source>
</reference>
<proteinExistence type="predicted"/>
<comment type="caution">
    <text evidence="2">The sequence shown here is derived from an EMBL/GenBank/DDBJ whole genome shotgun (WGS) entry which is preliminary data.</text>
</comment>
<sequence>MGFLYMAFLAFFLYLALATLLCRKVARRTTARMGWVMAFLLIVLPVALLVIGGMIDAGRVDS</sequence>
<keyword evidence="3" id="KW-1185">Reference proteome</keyword>
<keyword evidence="1" id="KW-1133">Transmembrane helix</keyword>
<keyword evidence="1" id="KW-0812">Transmembrane</keyword>
<name>A0ABN0YDD3_9ACTN</name>
<protein>
    <recommendedName>
        <fullName evidence="4">Cardiolipin synthase N-terminal domain-containing protein</fullName>
    </recommendedName>
</protein>
<feature type="transmembrane region" description="Helical" evidence="1">
    <location>
        <begin position="34"/>
        <end position="55"/>
    </location>
</feature>
<dbReference type="EMBL" id="BAAABX010000009">
    <property type="protein sequence ID" value="GAA0391768.1"/>
    <property type="molecule type" value="Genomic_DNA"/>
</dbReference>
<dbReference type="RefSeq" id="WP_344020344.1">
    <property type="nucleotide sequence ID" value="NZ_BAAABX010000009.1"/>
</dbReference>
<organism evidence="2 3">
    <name type="scientific">Streptomyces luteireticuli</name>
    <dbReference type="NCBI Taxonomy" id="173858"/>
    <lineage>
        <taxon>Bacteria</taxon>
        <taxon>Bacillati</taxon>
        <taxon>Actinomycetota</taxon>
        <taxon>Actinomycetes</taxon>
        <taxon>Kitasatosporales</taxon>
        <taxon>Streptomycetaceae</taxon>
        <taxon>Streptomyces</taxon>
    </lineage>
</organism>
<feature type="transmembrane region" description="Helical" evidence="1">
    <location>
        <begin position="6"/>
        <end position="22"/>
    </location>
</feature>
<accession>A0ABN0YDD3</accession>
<evidence type="ECO:0008006" key="4">
    <source>
        <dbReference type="Google" id="ProtNLM"/>
    </source>
</evidence>
<gene>
    <name evidence="2" type="ORF">GCM10010357_10620</name>
</gene>
<evidence type="ECO:0000313" key="3">
    <source>
        <dbReference type="Proteomes" id="UP001500879"/>
    </source>
</evidence>
<dbReference type="Proteomes" id="UP001500879">
    <property type="component" value="Unassembled WGS sequence"/>
</dbReference>
<keyword evidence="1" id="KW-0472">Membrane</keyword>
<evidence type="ECO:0000256" key="1">
    <source>
        <dbReference type="SAM" id="Phobius"/>
    </source>
</evidence>
<evidence type="ECO:0000313" key="2">
    <source>
        <dbReference type="EMBL" id="GAA0391768.1"/>
    </source>
</evidence>